<dbReference type="InParanoid" id="T1FXT1"/>
<reference evidence="4" key="1">
    <citation type="submission" date="2012-12" db="EMBL/GenBank/DDBJ databases">
        <authorList>
            <person name="Hellsten U."/>
            <person name="Grimwood J."/>
            <person name="Chapman J.A."/>
            <person name="Shapiro H."/>
            <person name="Aerts A."/>
            <person name="Otillar R.P."/>
            <person name="Terry A.Y."/>
            <person name="Boore J.L."/>
            <person name="Simakov O."/>
            <person name="Marletaz F."/>
            <person name="Cho S.-J."/>
            <person name="Edsinger-Gonzales E."/>
            <person name="Havlak P."/>
            <person name="Kuo D.-H."/>
            <person name="Larsson T."/>
            <person name="Lv J."/>
            <person name="Arendt D."/>
            <person name="Savage R."/>
            <person name="Osoegawa K."/>
            <person name="de Jong P."/>
            <person name="Lindberg D.R."/>
            <person name="Seaver E.C."/>
            <person name="Weisblat D.A."/>
            <person name="Putnam N.H."/>
            <person name="Grigoriev I.V."/>
            <person name="Rokhsar D.S."/>
        </authorList>
    </citation>
    <scope>NUCLEOTIDE SEQUENCE</scope>
</reference>
<dbReference type="HOGENOM" id="CLU_015883_7_2_1"/>
<dbReference type="SMART" id="SM00324">
    <property type="entry name" value="RhoGAP"/>
    <property type="match status" value="1"/>
</dbReference>
<name>T1FXT1_HELRO</name>
<dbReference type="AlphaFoldDB" id="T1FXT1"/>
<evidence type="ECO:0000259" key="1">
    <source>
        <dbReference type="PROSITE" id="PS50238"/>
    </source>
</evidence>
<evidence type="ECO:0000313" key="3">
    <source>
        <dbReference type="EnsemblMetazoa" id="HelroP64346"/>
    </source>
</evidence>
<dbReference type="PROSITE" id="PS50238">
    <property type="entry name" value="RHOGAP"/>
    <property type="match status" value="1"/>
</dbReference>
<organism evidence="3 4">
    <name type="scientific">Helobdella robusta</name>
    <name type="common">Californian leech</name>
    <dbReference type="NCBI Taxonomy" id="6412"/>
    <lineage>
        <taxon>Eukaryota</taxon>
        <taxon>Metazoa</taxon>
        <taxon>Spiralia</taxon>
        <taxon>Lophotrochozoa</taxon>
        <taxon>Annelida</taxon>
        <taxon>Clitellata</taxon>
        <taxon>Hirudinea</taxon>
        <taxon>Rhynchobdellida</taxon>
        <taxon>Glossiphoniidae</taxon>
        <taxon>Helobdella</taxon>
    </lineage>
</organism>
<dbReference type="RefSeq" id="XP_009015624.1">
    <property type="nucleotide sequence ID" value="XM_009017376.1"/>
</dbReference>
<dbReference type="GeneID" id="20213629"/>
<protein>
    <recommendedName>
        <fullName evidence="1">Rho-GAP domain-containing protein</fullName>
    </recommendedName>
</protein>
<sequence length="177" mass="20578">PMIVEVCTRIVEERGLDNQGIYRVPGNTGALKELQDEINKDEKGLCLCSEKWQDVNLVSSLLKLFFRKLPDSLITDELYESVISAMRTERSERRMLKLKKLLHDLPDHNFNTFRFLMKHLSLVSRHEEMNKMDAHNLAIMFGPTLIRPQDNNISVMARNMAEQCRVVEMIVTHVCLH</sequence>
<dbReference type="STRING" id="6412.T1FXT1"/>
<dbReference type="CTD" id="20213629"/>
<evidence type="ECO:0000313" key="2">
    <source>
        <dbReference type="EMBL" id="ESO06256.1"/>
    </source>
</evidence>
<reference evidence="3" key="3">
    <citation type="submission" date="2015-06" db="UniProtKB">
        <authorList>
            <consortium name="EnsemblMetazoa"/>
        </authorList>
    </citation>
    <scope>IDENTIFICATION</scope>
</reference>
<dbReference type="SUPFAM" id="SSF48350">
    <property type="entry name" value="GTPase activation domain, GAP"/>
    <property type="match status" value="1"/>
</dbReference>
<proteinExistence type="predicted"/>
<dbReference type="EMBL" id="KB096324">
    <property type="protein sequence ID" value="ESO06256.1"/>
    <property type="molecule type" value="Genomic_DNA"/>
</dbReference>
<dbReference type="Pfam" id="PF00620">
    <property type="entry name" value="RhoGAP"/>
    <property type="match status" value="1"/>
</dbReference>
<evidence type="ECO:0000313" key="4">
    <source>
        <dbReference type="Proteomes" id="UP000015101"/>
    </source>
</evidence>
<dbReference type="InterPro" id="IPR000198">
    <property type="entry name" value="RhoGAP_dom"/>
</dbReference>
<dbReference type="GO" id="GO:0007165">
    <property type="term" value="P:signal transduction"/>
    <property type="evidence" value="ECO:0007669"/>
    <property type="project" value="InterPro"/>
</dbReference>
<dbReference type="PANTHER" id="PTHR23175:SF23">
    <property type="entry name" value="PDZ DOMAIN-CONTAINING PROTEIN"/>
    <property type="match status" value="1"/>
</dbReference>
<dbReference type="OrthoDB" id="5873004at2759"/>
<dbReference type="Gene3D" id="1.10.555.10">
    <property type="entry name" value="Rho GTPase activation protein"/>
    <property type="match status" value="1"/>
</dbReference>
<dbReference type="KEGG" id="hro:HELRODRAFT_64346"/>
<dbReference type="InterPro" id="IPR008936">
    <property type="entry name" value="Rho_GTPase_activation_prot"/>
</dbReference>
<dbReference type="EMBL" id="AMQM01000596">
    <property type="status" value="NOT_ANNOTATED_CDS"/>
    <property type="molecule type" value="Genomic_DNA"/>
</dbReference>
<feature type="domain" description="Rho-GAP" evidence="1">
    <location>
        <begin position="1"/>
        <end position="177"/>
    </location>
</feature>
<reference evidence="2 4" key="2">
    <citation type="journal article" date="2013" name="Nature">
        <title>Insights into bilaterian evolution from three spiralian genomes.</title>
        <authorList>
            <person name="Simakov O."/>
            <person name="Marletaz F."/>
            <person name="Cho S.J."/>
            <person name="Edsinger-Gonzales E."/>
            <person name="Havlak P."/>
            <person name="Hellsten U."/>
            <person name="Kuo D.H."/>
            <person name="Larsson T."/>
            <person name="Lv J."/>
            <person name="Arendt D."/>
            <person name="Savage R."/>
            <person name="Osoegawa K."/>
            <person name="de Jong P."/>
            <person name="Grimwood J."/>
            <person name="Chapman J.A."/>
            <person name="Shapiro H."/>
            <person name="Aerts A."/>
            <person name="Otillar R.P."/>
            <person name="Terry A.Y."/>
            <person name="Boore J.L."/>
            <person name="Grigoriev I.V."/>
            <person name="Lindberg D.R."/>
            <person name="Seaver E.C."/>
            <person name="Weisblat D.A."/>
            <person name="Putnam N.H."/>
            <person name="Rokhsar D.S."/>
        </authorList>
    </citation>
    <scope>NUCLEOTIDE SEQUENCE</scope>
</reference>
<dbReference type="OMA" id="PHINFEM"/>
<gene>
    <name evidence="3" type="primary">20213629</name>
    <name evidence="2" type="ORF">HELRODRAFT_64346</name>
</gene>
<keyword evidence="4" id="KW-1185">Reference proteome</keyword>
<dbReference type="EnsemblMetazoa" id="HelroT64346">
    <property type="protein sequence ID" value="HelroP64346"/>
    <property type="gene ID" value="HelroG64346"/>
</dbReference>
<dbReference type="FunFam" id="1.10.555.10:FF:000058">
    <property type="entry name" value="GTPase-activating protein pac-1"/>
    <property type="match status" value="1"/>
</dbReference>
<dbReference type="eggNOG" id="KOG4407">
    <property type="taxonomic scope" value="Eukaryota"/>
</dbReference>
<accession>T1FXT1</accession>
<dbReference type="PANTHER" id="PTHR23175">
    <property type="entry name" value="PDZ DOMAIN-CONTAINING PROTEIN"/>
    <property type="match status" value="1"/>
</dbReference>
<dbReference type="Proteomes" id="UP000015101">
    <property type="component" value="Unassembled WGS sequence"/>
</dbReference>